<feature type="region of interest" description="Disordered" evidence="1">
    <location>
        <begin position="1"/>
        <end position="21"/>
    </location>
</feature>
<comment type="caution">
    <text evidence="2">The sequence shown here is derived from an EMBL/GenBank/DDBJ whole genome shotgun (WGS) entry which is preliminary data.</text>
</comment>
<keyword evidence="3" id="KW-1185">Reference proteome</keyword>
<protein>
    <submittedName>
        <fullName evidence="2">Uncharacterized protein</fullName>
    </submittedName>
</protein>
<evidence type="ECO:0000256" key="1">
    <source>
        <dbReference type="SAM" id="MobiDB-lite"/>
    </source>
</evidence>
<dbReference type="EMBL" id="SRLO01000277">
    <property type="protein sequence ID" value="TNN63251.1"/>
    <property type="molecule type" value="Genomic_DNA"/>
</dbReference>
<evidence type="ECO:0000313" key="3">
    <source>
        <dbReference type="Proteomes" id="UP000314294"/>
    </source>
</evidence>
<reference evidence="2 3" key="1">
    <citation type="submission" date="2019-03" db="EMBL/GenBank/DDBJ databases">
        <title>First draft genome of Liparis tanakae, snailfish: a comprehensive survey of snailfish specific genes.</title>
        <authorList>
            <person name="Kim W."/>
            <person name="Song I."/>
            <person name="Jeong J.-H."/>
            <person name="Kim D."/>
            <person name="Kim S."/>
            <person name="Ryu S."/>
            <person name="Song J.Y."/>
            <person name="Lee S.K."/>
        </authorList>
    </citation>
    <scope>NUCLEOTIDE SEQUENCE [LARGE SCALE GENOMIC DNA]</scope>
    <source>
        <tissue evidence="2">Muscle</tissue>
    </source>
</reference>
<dbReference type="AlphaFoldDB" id="A0A4Z2HC98"/>
<organism evidence="2 3">
    <name type="scientific">Liparis tanakae</name>
    <name type="common">Tanaka's snailfish</name>
    <dbReference type="NCBI Taxonomy" id="230148"/>
    <lineage>
        <taxon>Eukaryota</taxon>
        <taxon>Metazoa</taxon>
        <taxon>Chordata</taxon>
        <taxon>Craniata</taxon>
        <taxon>Vertebrata</taxon>
        <taxon>Euteleostomi</taxon>
        <taxon>Actinopterygii</taxon>
        <taxon>Neopterygii</taxon>
        <taxon>Teleostei</taxon>
        <taxon>Neoteleostei</taxon>
        <taxon>Acanthomorphata</taxon>
        <taxon>Eupercaria</taxon>
        <taxon>Perciformes</taxon>
        <taxon>Cottioidei</taxon>
        <taxon>Cottales</taxon>
        <taxon>Liparidae</taxon>
        <taxon>Liparis</taxon>
    </lineage>
</organism>
<proteinExistence type="predicted"/>
<name>A0A4Z2HC98_9TELE</name>
<gene>
    <name evidence="2" type="ORF">EYF80_026502</name>
</gene>
<evidence type="ECO:0000313" key="2">
    <source>
        <dbReference type="EMBL" id="TNN63251.1"/>
    </source>
</evidence>
<accession>A0A4Z2HC98</accession>
<dbReference type="Proteomes" id="UP000314294">
    <property type="component" value="Unassembled WGS sequence"/>
</dbReference>
<sequence length="118" mass="13016">MGTKTPADNHRPTGSGEGRNGVLIMEVGCSAEPDWALSPKQAKPACQHDLSLDSSLTTTPRPFSSLNMLTRSSQEKPQTICRSSPGQTHREEVYSVLMAEEPLRFSRIMESVVMAERR</sequence>